<dbReference type="InterPro" id="IPR003959">
    <property type="entry name" value="ATPase_AAA_core"/>
</dbReference>
<dbReference type="InterPro" id="IPR004491">
    <property type="entry name" value="HslU"/>
</dbReference>
<evidence type="ECO:0000256" key="1">
    <source>
        <dbReference type="ARBA" id="ARBA00009771"/>
    </source>
</evidence>
<feature type="domain" description="AAA+ ATPase" evidence="7">
    <location>
        <begin position="55"/>
        <end position="361"/>
    </location>
</feature>
<reference evidence="10" key="1">
    <citation type="submission" date="2021-04" db="EMBL/GenBank/DDBJ databases">
        <title>A novel Synergistetes isolate from a pyrite-forming mixed culture.</title>
        <authorList>
            <person name="Bunk B."/>
            <person name="Sproer C."/>
            <person name="Spring S."/>
            <person name="Pester M."/>
        </authorList>
    </citation>
    <scope>NUCLEOTIDE SEQUENCE [LARGE SCALE GENOMIC DNA]</scope>
    <source>
        <strain evidence="10">J.5.4.2-T.3.5.2</strain>
    </source>
</reference>
<evidence type="ECO:0000256" key="4">
    <source>
        <dbReference type="ARBA" id="ARBA00023186"/>
    </source>
</evidence>
<feature type="binding site" evidence="5">
    <location>
        <begin position="66"/>
        <end position="71"/>
    </location>
    <ligand>
        <name>ATP</name>
        <dbReference type="ChEBI" id="CHEBI:30616"/>
    </ligand>
</feature>
<comment type="subunit">
    <text evidence="5">A double ring-shaped homohexamer of HslV is capped on each side by a ring-shaped HslU homohexamer. The assembly of the HslU/HslV complex is dependent on binding of ATP.</text>
</comment>
<name>A0A9Q7EWJ4_9BACT</name>
<keyword evidence="9" id="KW-0378">Hydrolase</keyword>
<dbReference type="GO" id="GO:0036402">
    <property type="term" value="F:proteasome-activating activity"/>
    <property type="evidence" value="ECO:0007669"/>
    <property type="project" value="UniProtKB-UniRule"/>
</dbReference>
<gene>
    <name evidence="5 9" type="primary">hslU</name>
    <name evidence="9" type="ORF">KAR29_09955</name>
</gene>
<comment type="function">
    <text evidence="5">ATPase subunit of a proteasome-like degradation complex; this subunit has chaperone activity. The binding of ATP and its subsequent hydrolysis by HslU are essential for unfolding of protein substrates subsequently hydrolyzed by HslV. HslU recognizes the N-terminal part of its protein substrates and unfolds these before they are guided to HslV for hydrolysis.</text>
</comment>
<keyword evidence="9" id="KW-0645">Protease</keyword>
<feature type="binding site" evidence="5">
    <location>
        <position position="284"/>
    </location>
    <ligand>
        <name>ATP</name>
        <dbReference type="ChEBI" id="CHEBI:30616"/>
    </ligand>
</feature>
<dbReference type="SUPFAM" id="SSF52540">
    <property type="entry name" value="P-loop containing nucleoside triphosphate hydrolases"/>
    <property type="match status" value="1"/>
</dbReference>
<proteinExistence type="inferred from homology"/>
<dbReference type="Pfam" id="PF07724">
    <property type="entry name" value="AAA_2"/>
    <property type="match status" value="1"/>
</dbReference>
<dbReference type="Proteomes" id="UP000671879">
    <property type="component" value="Chromosome"/>
</dbReference>
<dbReference type="InterPro" id="IPR019489">
    <property type="entry name" value="Clp_ATPase_C"/>
</dbReference>
<organism evidence="9 10">
    <name type="scientific">Aminithiophilus ramosus</name>
    <dbReference type="NCBI Taxonomy" id="3029084"/>
    <lineage>
        <taxon>Bacteria</taxon>
        <taxon>Thermotogati</taxon>
        <taxon>Synergistota</taxon>
        <taxon>Synergistia</taxon>
        <taxon>Synergistales</taxon>
        <taxon>Aminithiophilaceae</taxon>
        <taxon>Aminithiophilus</taxon>
    </lineage>
</organism>
<sequence length="472" mass="52128">MTLLGERNGLTPAAIVAYLDRFIVGQGKAKRAVAVALRNRMRRRLLEESLAREVAPKNILMVGPTGVGKTEIARRLAGLVDAPFVKVEATKFTEVGYVGRDVESMIRDLVEASLQTVKGRRLEEVKAPAAERAEERLLDALLPSPRRLSQVPDFFRSFMGGRQEEPEEPVETEDEAERRRGTRERLREMLRKGKLEGRDVEIEVTQSAAAGMPLMGGAGLEEMGINIGEMLGGLLPKKSKRRRVTVAEARRLLEMEEAEKLIDMESVVKEALSKAQEEGIVFIDELDKVASGEGRSSGPDVSREGVQRDLLPIVEGSSVSTKYGTVRTDHILFIAAGAFHRVKPSDLVPELQGRFPIRVELDSLEEKDLARILVEPENSLVRQYEALLATEEVALSFEEEAVGAIASFAARINGEMENIGARRLHTLMEHLLEEISFGAPDMAGTSIVIDGAFVRSRLEVLAGDADIRRYLL</sequence>
<dbReference type="GO" id="GO:0043335">
    <property type="term" value="P:protein unfolding"/>
    <property type="evidence" value="ECO:0007669"/>
    <property type="project" value="UniProtKB-UniRule"/>
</dbReference>
<feature type="compositionally biased region" description="Acidic residues" evidence="6">
    <location>
        <begin position="165"/>
        <end position="175"/>
    </location>
</feature>
<dbReference type="KEGG" id="aram:KAR29_09955"/>
<evidence type="ECO:0000256" key="6">
    <source>
        <dbReference type="SAM" id="MobiDB-lite"/>
    </source>
</evidence>
<dbReference type="InterPro" id="IPR003593">
    <property type="entry name" value="AAA+_ATPase"/>
</dbReference>
<dbReference type="SMART" id="SM01086">
    <property type="entry name" value="ClpB_D2-small"/>
    <property type="match status" value="1"/>
</dbReference>
<dbReference type="GO" id="GO:0016887">
    <property type="term" value="F:ATP hydrolysis activity"/>
    <property type="evidence" value="ECO:0007669"/>
    <property type="project" value="InterPro"/>
</dbReference>
<dbReference type="Gene3D" id="1.10.8.60">
    <property type="match status" value="1"/>
</dbReference>
<dbReference type="InterPro" id="IPR027417">
    <property type="entry name" value="P-loop_NTPase"/>
</dbReference>
<dbReference type="GO" id="GO:0008233">
    <property type="term" value="F:peptidase activity"/>
    <property type="evidence" value="ECO:0007669"/>
    <property type="project" value="UniProtKB-KW"/>
</dbReference>
<accession>A0A9Q7EWJ4</accession>
<dbReference type="EMBL" id="CP072943">
    <property type="protein sequence ID" value="QTX31675.1"/>
    <property type="molecule type" value="Genomic_DNA"/>
</dbReference>
<feature type="binding site" evidence="5">
    <location>
        <position position="350"/>
    </location>
    <ligand>
        <name>ATP</name>
        <dbReference type="ChEBI" id="CHEBI:30616"/>
    </ligand>
</feature>
<protein>
    <recommendedName>
        <fullName evidence="5">ATP-dependent protease ATPase subunit HslU</fullName>
    </recommendedName>
    <alternativeName>
        <fullName evidence="5">Unfoldase HslU</fullName>
    </alternativeName>
</protein>
<dbReference type="AlphaFoldDB" id="A0A9Q7EWJ4"/>
<dbReference type="HAMAP" id="MF_00249">
    <property type="entry name" value="HslU"/>
    <property type="match status" value="1"/>
</dbReference>
<feature type="binding site" evidence="5">
    <location>
        <position position="24"/>
    </location>
    <ligand>
        <name>ATP</name>
        <dbReference type="ChEBI" id="CHEBI:30616"/>
    </ligand>
</feature>
<feature type="region of interest" description="Disordered" evidence="6">
    <location>
        <begin position="160"/>
        <end position="183"/>
    </location>
</feature>
<dbReference type="RefSeq" id="WP_274372845.1">
    <property type="nucleotide sequence ID" value="NZ_CP072943.1"/>
</dbReference>
<evidence type="ECO:0000256" key="5">
    <source>
        <dbReference type="HAMAP-Rule" id="MF_00249"/>
    </source>
</evidence>
<dbReference type="GO" id="GO:0009376">
    <property type="term" value="C:HslUV protease complex"/>
    <property type="evidence" value="ECO:0007669"/>
    <property type="project" value="UniProtKB-UniRule"/>
</dbReference>
<dbReference type="PANTHER" id="PTHR48102">
    <property type="entry name" value="ATP-DEPENDENT CLP PROTEASE ATP-BINDING SUBUNIT CLPX-LIKE, MITOCHONDRIAL-RELATED"/>
    <property type="match status" value="1"/>
</dbReference>
<evidence type="ECO:0000256" key="2">
    <source>
        <dbReference type="ARBA" id="ARBA00022741"/>
    </source>
</evidence>
<dbReference type="NCBIfam" id="TIGR00390">
    <property type="entry name" value="hslU"/>
    <property type="match status" value="1"/>
</dbReference>
<evidence type="ECO:0000313" key="10">
    <source>
        <dbReference type="Proteomes" id="UP000671879"/>
    </source>
</evidence>
<keyword evidence="2 5" id="KW-0547">Nucleotide-binding</keyword>
<dbReference type="NCBIfam" id="NF003544">
    <property type="entry name" value="PRK05201.1"/>
    <property type="match status" value="1"/>
</dbReference>
<dbReference type="InterPro" id="IPR050052">
    <property type="entry name" value="ATP-dep_Clp_protease_ClpX"/>
</dbReference>
<keyword evidence="10" id="KW-1185">Reference proteome</keyword>
<feature type="domain" description="Clp ATPase C-terminal" evidence="8">
    <location>
        <begin position="364"/>
        <end position="460"/>
    </location>
</feature>
<comment type="subcellular location">
    <subcellularLocation>
        <location evidence="5">Cytoplasm</location>
    </subcellularLocation>
</comment>
<dbReference type="Pfam" id="PF00004">
    <property type="entry name" value="AAA"/>
    <property type="match status" value="1"/>
</dbReference>
<dbReference type="GO" id="GO:0005524">
    <property type="term" value="F:ATP binding"/>
    <property type="evidence" value="ECO:0007669"/>
    <property type="project" value="UniProtKB-UniRule"/>
</dbReference>
<dbReference type="SMART" id="SM00382">
    <property type="entry name" value="AAA"/>
    <property type="match status" value="1"/>
</dbReference>
<evidence type="ECO:0000259" key="8">
    <source>
        <dbReference type="SMART" id="SM01086"/>
    </source>
</evidence>
<evidence type="ECO:0000313" key="9">
    <source>
        <dbReference type="EMBL" id="QTX31675.1"/>
    </source>
</evidence>
<feature type="binding site" evidence="5">
    <location>
        <position position="422"/>
    </location>
    <ligand>
        <name>ATP</name>
        <dbReference type="ChEBI" id="CHEBI:30616"/>
    </ligand>
</feature>
<evidence type="ECO:0000259" key="7">
    <source>
        <dbReference type="SMART" id="SM00382"/>
    </source>
</evidence>
<dbReference type="PANTHER" id="PTHR48102:SF3">
    <property type="entry name" value="ATP-DEPENDENT PROTEASE ATPASE SUBUNIT HSLU"/>
    <property type="match status" value="1"/>
</dbReference>
<keyword evidence="5" id="KW-0963">Cytoplasm</keyword>
<evidence type="ECO:0000256" key="3">
    <source>
        <dbReference type="ARBA" id="ARBA00022840"/>
    </source>
</evidence>
<keyword evidence="3 5" id="KW-0067">ATP-binding</keyword>
<dbReference type="Gene3D" id="3.40.50.300">
    <property type="entry name" value="P-loop containing nucleotide triphosphate hydrolases"/>
    <property type="match status" value="2"/>
</dbReference>
<keyword evidence="4 5" id="KW-0143">Chaperone</keyword>
<comment type="similarity">
    <text evidence="1 5">Belongs to the ClpX chaperone family. HslU subfamily.</text>
</comment>